<feature type="region of interest" description="Disordered" evidence="1">
    <location>
        <begin position="551"/>
        <end position="596"/>
    </location>
</feature>
<accession>A0A8H5LZ25</accession>
<dbReference type="AlphaFoldDB" id="A0A8H5LZ25"/>
<feature type="region of interest" description="Disordered" evidence="1">
    <location>
        <begin position="116"/>
        <end position="180"/>
    </location>
</feature>
<dbReference type="Proteomes" id="UP000565441">
    <property type="component" value="Unassembled WGS sequence"/>
</dbReference>
<feature type="compositionally biased region" description="Basic and acidic residues" evidence="1">
    <location>
        <begin position="134"/>
        <end position="173"/>
    </location>
</feature>
<feature type="compositionally biased region" description="Low complexity" evidence="1">
    <location>
        <begin position="572"/>
        <end position="587"/>
    </location>
</feature>
<dbReference type="OrthoDB" id="3256015at2759"/>
<name>A0A8H5LZ25_9AGAR</name>
<feature type="compositionally biased region" description="Basic and acidic residues" evidence="1">
    <location>
        <begin position="40"/>
        <end position="89"/>
    </location>
</feature>
<evidence type="ECO:0000256" key="1">
    <source>
        <dbReference type="SAM" id="MobiDB-lite"/>
    </source>
</evidence>
<gene>
    <name evidence="2" type="ORF">D9615_009022</name>
</gene>
<reference evidence="2 3" key="1">
    <citation type="journal article" date="2020" name="ISME J.">
        <title>Uncovering the hidden diversity of litter-decomposition mechanisms in mushroom-forming fungi.</title>
        <authorList>
            <person name="Floudas D."/>
            <person name="Bentzer J."/>
            <person name="Ahren D."/>
            <person name="Johansson T."/>
            <person name="Persson P."/>
            <person name="Tunlid A."/>
        </authorList>
    </citation>
    <scope>NUCLEOTIDE SEQUENCE [LARGE SCALE GENOMIC DNA]</scope>
    <source>
        <strain evidence="2 3">CBS 661.87</strain>
    </source>
</reference>
<evidence type="ECO:0000313" key="3">
    <source>
        <dbReference type="Proteomes" id="UP000565441"/>
    </source>
</evidence>
<comment type="caution">
    <text evidence="2">The sequence shown here is derived from an EMBL/GenBank/DDBJ whole genome shotgun (WGS) entry which is preliminary data.</text>
</comment>
<evidence type="ECO:0000313" key="2">
    <source>
        <dbReference type="EMBL" id="KAF5374646.1"/>
    </source>
</evidence>
<organism evidence="2 3">
    <name type="scientific">Tricholomella constricta</name>
    <dbReference type="NCBI Taxonomy" id="117010"/>
    <lineage>
        <taxon>Eukaryota</taxon>
        <taxon>Fungi</taxon>
        <taxon>Dikarya</taxon>
        <taxon>Basidiomycota</taxon>
        <taxon>Agaricomycotina</taxon>
        <taxon>Agaricomycetes</taxon>
        <taxon>Agaricomycetidae</taxon>
        <taxon>Agaricales</taxon>
        <taxon>Tricholomatineae</taxon>
        <taxon>Lyophyllaceae</taxon>
        <taxon>Tricholomella</taxon>
    </lineage>
</organism>
<keyword evidence="3" id="KW-1185">Reference proteome</keyword>
<dbReference type="EMBL" id="JAACJP010000035">
    <property type="protein sequence ID" value="KAF5374646.1"/>
    <property type="molecule type" value="Genomic_DNA"/>
</dbReference>
<proteinExistence type="predicted"/>
<protein>
    <submittedName>
        <fullName evidence="2">Uncharacterized protein</fullName>
    </submittedName>
</protein>
<feature type="region of interest" description="Disordered" evidence="1">
    <location>
        <begin position="1"/>
        <end position="94"/>
    </location>
</feature>
<sequence>MSKTPIMPMPRNLRSRAVPATPASLTPKAPRRTSAQVAADKQKKAEEKLSQEEKHQKAVEDLARLEHAKQKADKEKYLEGSHPPPDTRTKTPRPLKAVVISEEAKDDVGLPVFILDGSSEDELPTKSLSRSASKNKELNARDKVDALKRQLEREDEDRQPKRKAKAVDAEANKKARQGIRTGLRTAPIEDDDIEMATADLLSSESRSEETEDEQIRGISDSEGDVVEKESIVKGEKSAVRYGMLGSKVQTLAKIEPTTTVLEYIPPSVRKQHVQVSKPKAQFTDNDLPHEVNKNFDNHFGPRLYQYFGTLRPWATIKVSSDKEILKLWEKAFPDQPALDSGDDANLVLAVQSKVETRLAGWRNRMTSVAHDYIVETLLPSISDSIQEKADWVNEALGDLTNVHSKPFYYKTIKLVEDKNGELIPKYIGIFQSPLVAKVFACHLYFIKDIAMVRRSKERPSGALAAAVQACTHNLNMCTTGMFVKPPGRLSHFRTENCDDRDHITIGNAVIPIKATSHLMKAIKNLDDFQWQKITQCAIETLATKSTKPTIDVLDPAAPSSDIEMIDDDDEYQAQYADSSPNQSSSSQRGPRATDSL</sequence>